<comment type="caution">
    <text evidence="1">The sequence shown here is derived from an EMBL/GenBank/DDBJ whole genome shotgun (WGS) entry which is preliminary data.</text>
</comment>
<dbReference type="Proteomes" id="UP000535182">
    <property type="component" value="Unassembled WGS sequence"/>
</dbReference>
<accession>A0A9X0QHF9</accession>
<reference evidence="1 2" key="1">
    <citation type="submission" date="2020-08" db="EMBL/GenBank/DDBJ databases">
        <title>Genomic Encyclopedia of Type Strains, Phase IV (KMG-V): Genome sequencing to study the core and pangenomes of soil and plant-associated prokaryotes.</title>
        <authorList>
            <person name="Whitman W."/>
        </authorList>
    </citation>
    <scope>NUCLEOTIDE SEQUENCE [LARGE SCALE GENOMIC DNA]</scope>
    <source>
        <strain evidence="1 2">X5P2</strain>
    </source>
</reference>
<name>A0A9X0QHF9_9BACT</name>
<sequence length="81" mass="9005">MFKIVDPHRNRFPETYAAKVSGQFKTVRMSRSDDRPERVRFNVFVRLKRGNAALAPVIDGFPCVLGIGDGLVCQKIGTGPV</sequence>
<organism evidence="1 2">
    <name type="scientific">Tunturiibacter gelidiferens</name>
    <dbReference type="NCBI Taxonomy" id="3069689"/>
    <lineage>
        <taxon>Bacteria</taxon>
        <taxon>Pseudomonadati</taxon>
        <taxon>Acidobacteriota</taxon>
        <taxon>Terriglobia</taxon>
        <taxon>Terriglobales</taxon>
        <taxon>Acidobacteriaceae</taxon>
        <taxon>Tunturiibacter</taxon>
    </lineage>
</organism>
<evidence type="ECO:0000313" key="2">
    <source>
        <dbReference type="Proteomes" id="UP000535182"/>
    </source>
</evidence>
<keyword evidence="2" id="KW-1185">Reference proteome</keyword>
<dbReference type="EMBL" id="JACHEB010000009">
    <property type="protein sequence ID" value="MBB5330270.1"/>
    <property type="molecule type" value="Genomic_DNA"/>
</dbReference>
<dbReference type="AlphaFoldDB" id="A0A9X0QHF9"/>
<proteinExistence type="predicted"/>
<evidence type="ECO:0000313" key="1">
    <source>
        <dbReference type="EMBL" id="MBB5330270.1"/>
    </source>
</evidence>
<gene>
    <name evidence="1" type="ORF">HDF14_003903</name>
</gene>
<protein>
    <submittedName>
        <fullName evidence="1">Uncharacterized protein</fullName>
    </submittedName>
</protein>